<evidence type="ECO:0000256" key="1">
    <source>
        <dbReference type="SAM" id="MobiDB-lite"/>
    </source>
</evidence>
<feature type="compositionally biased region" description="Low complexity" evidence="1">
    <location>
        <begin position="122"/>
        <end position="140"/>
    </location>
</feature>
<dbReference type="Proteomes" id="UP001501427">
    <property type="component" value="Unassembled WGS sequence"/>
</dbReference>
<feature type="region of interest" description="Disordered" evidence="1">
    <location>
        <begin position="122"/>
        <end position="153"/>
    </location>
</feature>
<dbReference type="EMBL" id="BAAAHD010000027">
    <property type="protein sequence ID" value="GAA0569187.1"/>
    <property type="molecule type" value="Genomic_DNA"/>
</dbReference>
<keyword evidence="3" id="KW-1185">Reference proteome</keyword>
<feature type="region of interest" description="Disordered" evidence="1">
    <location>
        <begin position="182"/>
        <end position="204"/>
    </location>
</feature>
<accession>A0ABN1ELY8</accession>
<comment type="caution">
    <text evidence="2">The sequence shown here is derived from an EMBL/GenBank/DDBJ whole genome shotgun (WGS) entry which is preliminary data.</text>
</comment>
<evidence type="ECO:0000313" key="2">
    <source>
        <dbReference type="EMBL" id="GAA0569187.1"/>
    </source>
</evidence>
<feature type="compositionally biased region" description="Polar residues" evidence="1">
    <location>
        <begin position="141"/>
        <end position="153"/>
    </location>
</feature>
<name>A0ABN1ELY8_9ACTN</name>
<reference evidence="2 3" key="1">
    <citation type="journal article" date="2019" name="Int. J. Syst. Evol. Microbiol.">
        <title>The Global Catalogue of Microorganisms (GCM) 10K type strain sequencing project: providing services to taxonomists for standard genome sequencing and annotation.</title>
        <authorList>
            <consortium name="The Broad Institute Genomics Platform"/>
            <consortium name="The Broad Institute Genome Sequencing Center for Infectious Disease"/>
            <person name="Wu L."/>
            <person name="Ma J."/>
        </authorList>
    </citation>
    <scope>NUCLEOTIDE SEQUENCE [LARGE SCALE GENOMIC DNA]</scope>
    <source>
        <strain evidence="2 3">JCM 10667</strain>
    </source>
</reference>
<gene>
    <name evidence="2" type="ORF">GCM10009546_34940</name>
</gene>
<protein>
    <submittedName>
        <fullName evidence="2">Uncharacterized protein</fullName>
    </submittedName>
</protein>
<evidence type="ECO:0000313" key="3">
    <source>
        <dbReference type="Proteomes" id="UP001501427"/>
    </source>
</evidence>
<sequence length="204" mass="22247">MRPGQEIDWTSEAAALEVGGGWELELGTPPPQPAWFVVLPFVLLWPPVDAEEHDDEEEDDLDEEYPDVWERLPDAGHTEFEAEFLRVRAMVEKLIGPPGVSTATFRWACAGTSGSAGRRCWPCTPRTTSPRTRTTTGSRWVSGTPTSGARPSSVLSATGVWDAGGQAAAQMIQVRAVGRDLGRAGAIGPPQRRTRPQVTTRTRR</sequence>
<organism evidence="2 3">
    <name type="scientific">Actinomadura livida</name>
    <dbReference type="NCBI Taxonomy" id="79909"/>
    <lineage>
        <taxon>Bacteria</taxon>
        <taxon>Bacillati</taxon>
        <taxon>Actinomycetota</taxon>
        <taxon>Actinomycetes</taxon>
        <taxon>Streptosporangiales</taxon>
        <taxon>Thermomonosporaceae</taxon>
        <taxon>Actinomadura</taxon>
    </lineage>
</organism>
<proteinExistence type="predicted"/>